<evidence type="ECO:0000313" key="3">
    <source>
        <dbReference type="Proteomes" id="UP001607303"/>
    </source>
</evidence>
<dbReference type="Proteomes" id="UP001607303">
    <property type="component" value="Unassembled WGS sequence"/>
</dbReference>
<name>A0ABD2C7Z9_VESMC</name>
<feature type="compositionally biased region" description="Basic residues" evidence="1">
    <location>
        <begin position="88"/>
        <end position="101"/>
    </location>
</feature>
<keyword evidence="3" id="KW-1185">Reference proteome</keyword>
<protein>
    <submittedName>
        <fullName evidence="2">Uncharacterized protein</fullName>
    </submittedName>
</protein>
<reference evidence="2 3" key="1">
    <citation type="journal article" date="2024" name="Ann. Entomol. Soc. Am.">
        <title>Genomic analyses of the southern and eastern yellowjacket wasps (Hymenoptera: Vespidae) reveal evolutionary signatures of social life.</title>
        <authorList>
            <person name="Catto M.A."/>
            <person name="Caine P.B."/>
            <person name="Orr S.E."/>
            <person name="Hunt B.G."/>
            <person name="Goodisman M.A.D."/>
        </authorList>
    </citation>
    <scope>NUCLEOTIDE SEQUENCE [LARGE SCALE GENOMIC DNA]</scope>
    <source>
        <strain evidence="2">232</strain>
        <tissue evidence="2">Head and thorax</tissue>
    </source>
</reference>
<evidence type="ECO:0000256" key="1">
    <source>
        <dbReference type="SAM" id="MobiDB-lite"/>
    </source>
</evidence>
<feature type="region of interest" description="Disordered" evidence="1">
    <location>
        <begin position="57"/>
        <end position="101"/>
    </location>
</feature>
<dbReference type="AlphaFoldDB" id="A0ABD2C7Z9"/>
<accession>A0ABD2C7Z9</accession>
<dbReference type="EMBL" id="JAYRBN010000059">
    <property type="protein sequence ID" value="KAL2741172.1"/>
    <property type="molecule type" value="Genomic_DNA"/>
</dbReference>
<comment type="caution">
    <text evidence="2">The sequence shown here is derived from an EMBL/GenBank/DDBJ whole genome shotgun (WGS) entry which is preliminary data.</text>
</comment>
<organism evidence="2 3">
    <name type="scientific">Vespula maculifrons</name>
    <name type="common">Eastern yellow jacket</name>
    <name type="synonym">Wasp</name>
    <dbReference type="NCBI Taxonomy" id="7453"/>
    <lineage>
        <taxon>Eukaryota</taxon>
        <taxon>Metazoa</taxon>
        <taxon>Ecdysozoa</taxon>
        <taxon>Arthropoda</taxon>
        <taxon>Hexapoda</taxon>
        <taxon>Insecta</taxon>
        <taxon>Pterygota</taxon>
        <taxon>Neoptera</taxon>
        <taxon>Endopterygota</taxon>
        <taxon>Hymenoptera</taxon>
        <taxon>Apocrita</taxon>
        <taxon>Aculeata</taxon>
        <taxon>Vespoidea</taxon>
        <taxon>Vespidae</taxon>
        <taxon>Vespinae</taxon>
        <taxon>Vespula</taxon>
    </lineage>
</organism>
<gene>
    <name evidence="2" type="ORF">V1477_010233</name>
</gene>
<sequence length="194" mass="22775">MPAETIIVRGSFSATCEEAHFVPFKKLMKPKQRMRREGPRVHVSLALNCSAGRWESLKKKERKKEGRREKKNETRKSILMTSQFPSSRRLKRAKGRDSHRRSFRLGHPNSVTFIPSRLIYECNIDSSLARCFFIPTKYLLEARVNFHTYIFALRSHPSQRHLNVQKNAYNTTLEVSLFSEFESWESSLTHWSLC</sequence>
<proteinExistence type="predicted"/>
<feature type="compositionally biased region" description="Basic and acidic residues" evidence="1">
    <location>
        <begin position="57"/>
        <end position="76"/>
    </location>
</feature>
<evidence type="ECO:0000313" key="2">
    <source>
        <dbReference type="EMBL" id="KAL2741172.1"/>
    </source>
</evidence>